<reference evidence="1 2" key="1">
    <citation type="submission" date="2019-07" db="EMBL/GenBank/DDBJ databases">
        <title>Genomics analysis of Aphanomyces spp. identifies a new class of oomycete effector associated with host adaptation.</title>
        <authorList>
            <person name="Gaulin E."/>
        </authorList>
    </citation>
    <scope>NUCLEOTIDE SEQUENCE [LARGE SCALE GENOMIC DNA]</scope>
    <source>
        <strain evidence="1 2">ATCC 201684</strain>
    </source>
</reference>
<keyword evidence="2" id="KW-1185">Reference proteome</keyword>
<evidence type="ECO:0000313" key="1">
    <source>
        <dbReference type="EMBL" id="KAF0722889.1"/>
    </source>
</evidence>
<dbReference type="Proteomes" id="UP000481153">
    <property type="component" value="Unassembled WGS sequence"/>
</dbReference>
<proteinExistence type="predicted"/>
<dbReference type="PANTHER" id="PTHR13618:SF1">
    <property type="entry name" value="PROTEIN ROGDI HOMOLOG"/>
    <property type="match status" value="1"/>
</dbReference>
<dbReference type="GO" id="GO:0043291">
    <property type="term" value="C:RAVE complex"/>
    <property type="evidence" value="ECO:0007669"/>
    <property type="project" value="TreeGrafter"/>
</dbReference>
<organism evidence="1 2">
    <name type="scientific">Aphanomyces euteiches</name>
    <dbReference type="NCBI Taxonomy" id="100861"/>
    <lineage>
        <taxon>Eukaryota</taxon>
        <taxon>Sar</taxon>
        <taxon>Stramenopiles</taxon>
        <taxon>Oomycota</taxon>
        <taxon>Saprolegniomycetes</taxon>
        <taxon>Saprolegniales</taxon>
        <taxon>Verrucalvaceae</taxon>
        <taxon>Aphanomyces</taxon>
    </lineage>
</organism>
<protein>
    <submittedName>
        <fullName evidence="1">Uncharacterized protein</fullName>
    </submittedName>
</protein>
<evidence type="ECO:0000313" key="2">
    <source>
        <dbReference type="Proteomes" id="UP000481153"/>
    </source>
</evidence>
<gene>
    <name evidence="1" type="ORF">Ae201684_018120</name>
</gene>
<dbReference type="VEuPathDB" id="FungiDB:AeMF1_018997"/>
<dbReference type="EMBL" id="VJMJ01000320">
    <property type="protein sequence ID" value="KAF0722889.1"/>
    <property type="molecule type" value="Genomic_DNA"/>
</dbReference>
<dbReference type="PANTHER" id="PTHR13618">
    <property type="entry name" value="LEUCINE ZIPPER CONTAINING TRANSCRIPTION FACTOR LZF1"/>
    <property type="match status" value="1"/>
</dbReference>
<dbReference type="InterPro" id="IPR028241">
    <property type="entry name" value="RAVE2/Rogdi"/>
</dbReference>
<dbReference type="Pfam" id="PF10259">
    <property type="entry name" value="Rogdi_lz"/>
    <property type="match status" value="1"/>
</dbReference>
<comment type="caution">
    <text evidence="1">The sequence shown here is derived from an EMBL/GenBank/DDBJ whole genome shotgun (WGS) entry which is preliminary data.</text>
</comment>
<dbReference type="AlphaFoldDB" id="A0A6G0W9I0"/>
<name>A0A6G0W9I0_9STRA</name>
<sequence length="275" mass="31008">MGIAEEEAELAREMRQFVKEDVPALLARVQHQLENAERRWVRMEAQEEEMGKAMKAKIKIDGYVVADAEIEVNLRRGHLVNAKLEKSCVMDQLIEFHRMLQAQYRHIEHVVQALNKQVALVEDANLSVWVALVEVVIEELNRSCQALRKGGNAVRLPSNRRFPYCTQLDHQFQPPLPSDMLIDFSVHQARLVIEAFVVSASTKPIDEVLSAANKKEFAGQVTVFRGQTIEIVKQTSVTLALPGLDDMLAVLDIQVASLLHARDQAEALLQCQTVI</sequence>
<accession>A0A6G0W9I0</accession>